<dbReference type="Gene3D" id="3.20.20.30">
    <property type="entry name" value="Luciferase-like domain"/>
    <property type="match status" value="1"/>
</dbReference>
<evidence type="ECO:0000313" key="4">
    <source>
        <dbReference type="Proteomes" id="UP000282323"/>
    </source>
</evidence>
<dbReference type="PANTHER" id="PTHR43244:SF1">
    <property type="entry name" value="5,10-METHYLENETETRAHYDROMETHANOPTERIN REDUCTASE"/>
    <property type="match status" value="1"/>
</dbReference>
<proteinExistence type="predicted"/>
<dbReference type="InterPro" id="IPR011251">
    <property type="entry name" value="Luciferase-like_dom"/>
</dbReference>
<dbReference type="PANTHER" id="PTHR43244">
    <property type="match status" value="1"/>
</dbReference>
<gene>
    <name evidence="3" type="ORF">EA473_10345</name>
</gene>
<dbReference type="AlphaFoldDB" id="A0A3N6P8C5"/>
<evidence type="ECO:0000313" key="3">
    <source>
        <dbReference type="EMBL" id="RQG94889.1"/>
    </source>
</evidence>
<dbReference type="CDD" id="cd01097">
    <property type="entry name" value="Tetrahydromethanopterin_reductase"/>
    <property type="match status" value="1"/>
</dbReference>
<keyword evidence="4" id="KW-1185">Reference proteome</keyword>
<reference evidence="3 4" key="1">
    <citation type="submission" date="2018-10" db="EMBL/GenBank/DDBJ databases">
        <title>Natrarchaeobius chitinivorans gen. nov., sp. nov., and Natrarchaeobius haloalkaliphilus sp. nov., alkaliphilic, chitin-utilizing haloarchaea from hypersaline alkaline lakes.</title>
        <authorList>
            <person name="Sorokin D.Y."/>
            <person name="Elcheninov A.G."/>
            <person name="Kostrikina N.A."/>
            <person name="Bale N.J."/>
            <person name="Sinninghe Damste J.S."/>
            <person name="Khijniak T.V."/>
            <person name="Kublanov I.V."/>
            <person name="Toshchakov S.V."/>
        </authorList>
    </citation>
    <scope>NUCLEOTIDE SEQUENCE [LARGE SCALE GENOMIC DNA]</scope>
    <source>
        <strain evidence="3 4">AArcht4T</strain>
    </source>
</reference>
<sequence>MGSHDSDSSVTFTAGLPNEIEPEPFLETVRLVDSELAYDNLLVGDERLYHNTYTYLALAAANTERVGLGTGVTNPYTRHPALTASAIATVDELSDGRAMLGLGAGSPIVLDPLGYDQSDPIGTVRDAVKIISNTLDGEEASISRPEFALEDTGIDVEPVSDVPVYVAGRGPAILGLGGFRGDGVIAGAGLASVAGMEYAYEHIEKGASKADREVDDLDVVCWAFLSVAEDRETAIDGVNPLVARIVNKAPLKALTAIGIDEADARRVKELEAPHELLPAEIREYVPAAVTEQFSIAGTPEECRDHVDRLREIGVDHVGLLAFENDVHSYGQNLEMFSEEVIDRLE</sequence>
<feature type="domain" description="Luciferase-like" evidence="2">
    <location>
        <begin position="21"/>
        <end position="316"/>
    </location>
</feature>
<dbReference type="OrthoDB" id="7684at2157"/>
<evidence type="ECO:0000256" key="1">
    <source>
        <dbReference type="ARBA" id="ARBA00023002"/>
    </source>
</evidence>
<organism evidence="3 4">
    <name type="scientific">Natrarchaeobius chitinivorans</name>
    <dbReference type="NCBI Taxonomy" id="1679083"/>
    <lineage>
        <taxon>Archaea</taxon>
        <taxon>Methanobacteriati</taxon>
        <taxon>Methanobacteriota</taxon>
        <taxon>Stenosarchaea group</taxon>
        <taxon>Halobacteria</taxon>
        <taxon>Halobacteriales</taxon>
        <taxon>Natrialbaceae</taxon>
        <taxon>Natrarchaeobius</taxon>
    </lineage>
</organism>
<accession>A0A3N6P8C5</accession>
<dbReference type="Proteomes" id="UP000282323">
    <property type="component" value="Unassembled WGS sequence"/>
</dbReference>
<dbReference type="GO" id="GO:0016705">
    <property type="term" value="F:oxidoreductase activity, acting on paired donors, with incorporation or reduction of molecular oxygen"/>
    <property type="evidence" value="ECO:0007669"/>
    <property type="project" value="InterPro"/>
</dbReference>
<dbReference type="InterPro" id="IPR036661">
    <property type="entry name" value="Luciferase-like_sf"/>
</dbReference>
<name>A0A3N6P8C5_NATCH</name>
<keyword evidence="1" id="KW-0560">Oxidoreductase</keyword>
<dbReference type="InterPro" id="IPR050564">
    <property type="entry name" value="F420-G6PD/mer"/>
</dbReference>
<evidence type="ECO:0000259" key="2">
    <source>
        <dbReference type="Pfam" id="PF00296"/>
    </source>
</evidence>
<dbReference type="SUPFAM" id="SSF51679">
    <property type="entry name" value="Bacterial luciferase-like"/>
    <property type="match status" value="1"/>
</dbReference>
<dbReference type="RefSeq" id="WP_124195547.1">
    <property type="nucleotide sequence ID" value="NZ_REGA01000007.1"/>
</dbReference>
<dbReference type="EMBL" id="REGA01000007">
    <property type="protein sequence ID" value="RQG94889.1"/>
    <property type="molecule type" value="Genomic_DNA"/>
</dbReference>
<comment type="caution">
    <text evidence="3">The sequence shown here is derived from an EMBL/GenBank/DDBJ whole genome shotgun (WGS) entry which is preliminary data.</text>
</comment>
<dbReference type="Pfam" id="PF00296">
    <property type="entry name" value="Bac_luciferase"/>
    <property type="match status" value="1"/>
</dbReference>
<protein>
    <submittedName>
        <fullName evidence="3">LLM class flavin-dependent oxidoreductase</fullName>
    </submittedName>
</protein>